<organism evidence="1 2">
    <name type="scientific">Tsukamurella asaccharolytica</name>
    <dbReference type="NCBI Taxonomy" id="2592067"/>
    <lineage>
        <taxon>Bacteria</taxon>
        <taxon>Bacillati</taxon>
        <taxon>Actinomycetota</taxon>
        <taxon>Actinomycetes</taxon>
        <taxon>Mycobacteriales</taxon>
        <taxon>Tsukamurellaceae</taxon>
        <taxon>Tsukamurella</taxon>
    </lineage>
</organism>
<evidence type="ECO:0000313" key="1">
    <source>
        <dbReference type="EMBL" id="TWS21578.1"/>
    </source>
</evidence>
<sequence length="190" mass="20577">MDFDELVDQPDVLHTIPEVASVLGMSRPSAALLAVSGAGGPVFRKGARTDINSVLVPDSTLGSLRMRPFVADHPEALVVRVRPARVDPNDPDREFMGWRPDAAAADLAAAIGRWWRIADPSYWHGKTFVATIVGFVVHIATVESHSTHPAGLVAFTLTVPTPEALDSFEGKRLEITQGGVTVHLKNTRER</sequence>
<protein>
    <submittedName>
        <fullName evidence="1">Uncharacterized protein</fullName>
    </submittedName>
</protein>
<comment type="caution">
    <text evidence="1">The sequence shown here is derived from an EMBL/GenBank/DDBJ whole genome shotgun (WGS) entry which is preliminary data.</text>
</comment>
<accession>A0A5C5RFW7</accession>
<dbReference type="EMBL" id="VIGW01000001">
    <property type="protein sequence ID" value="TWS21578.1"/>
    <property type="molecule type" value="Genomic_DNA"/>
</dbReference>
<dbReference type="RefSeq" id="WP_146559431.1">
    <property type="nucleotide sequence ID" value="NZ_VIGW01000001.1"/>
</dbReference>
<reference evidence="1 2" key="1">
    <citation type="submission" date="2019-06" db="EMBL/GenBank/DDBJ databases">
        <title>Tsukamurella conjunctivitidis sp. nov., Tsukamurella assacharolytica sp. nov. and Tsukamurella sputae sp. nov. isolated from patients with conjunctivitis, bacteraemia (lymphoma) and respiratory infection (sputum) in Hong Kong.</title>
        <authorList>
            <person name="Teng J.L.L."/>
            <person name="Lee H.H."/>
            <person name="Fong J.Y.H."/>
            <person name="Fok K.M.N."/>
            <person name="Lau S.K.P."/>
            <person name="Woo P.C.Y."/>
        </authorList>
    </citation>
    <scope>NUCLEOTIDE SEQUENCE [LARGE SCALE GENOMIC DNA]</scope>
    <source>
        <strain evidence="1 2">HKU71</strain>
    </source>
</reference>
<dbReference type="AlphaFoldDB" id="A0A5C5RFW7"/>
<evidence type="ECO:0000313" key="2">
    <source>
        <dbReference type="Proteomes" id="UP000317291"/>
    </source>
</evidence>
<dbReference type="OrthoDB" id="423393at85007"/>
<proteinExistence type="predicted"/>
<gene>
    <name evidence="1" type="ORF">FK529_03055</name>
</gene>
<keyword evidence="2" id="KW-1185">Reference proteome</keyword>
<name>A0A5C5RFW7_9ACTN</name>
<dbReference type="Proteomes" id="UP000317291">
    <property type="component" value="Unassembled WGS sequence"/>
</dbReference>